<dbReference type="Gene3D" id="1.10.1380.10">
    <property type="entry name" value="Neutral endopeptidase , domain2"/>
    <property type="match status" value="1"/>
</dbReference>
<evidence type="ECO:0000256" key="5">
    <source>
        <dbReference type="ARBA" id="ARBA00022801"/>
    </source>
</evidence>
<dbReference type="InterPro" id="IPR024079">
    <property type="entry name" value="MetalloPept_cat_dom_sf"/>
</dbReference>
<dbReference type="SUPFAM" id="SSF55486">
    <property type="entry name" value="Metalloproteases ('zincins'), catalytic domain"/>
    <property type="match status" value="1"/>
</dbReference>
<gene>
    <name evidence="11" type="ORF">AVDCRST_MAG59-4727</name>
</gene>
<dbReference type="CDD" id="cd08662">
    <property type="entry name" value="M13"/>
    <property type="match status" value="1"/>
</dbReference>
<keyword evidence="3" id="KW-0645">Protease</keyword>
<sequence length="709" mass="75738">MPLLPYPLRAALLALALLLAALPAAVSVVAQATPTAAGQGQGIEIANMDLAVSPGEDFYAFANGGWLARTEIPADRPSIGVFVELRNEATRRQIALLDGAADAAPGSDEAKAVALFAQGMDLEQRNRHGIEPIREALDRIAAIDSAAAFDAYQRRSVYDGVAATLPLSVLPDASDSDVNTLYLGGPTLGLPNRDYYLDDAPANLAVREAYVENTTAMLGFAGYGEAEAAAAAQAIYDFEAKLAAPTLTREQEQDFSLQNNPASLAELAERYPAMDWPAYLADLGVSGVETVIVTQEGYLEALPGIVAETPPEALRAYLTLRLLRAWDEALSDELEAVSFAFSQALSGVEEQPPLEERVLGQVNAGLPDAVGRLYVAAYFPPAAKAEIEALTADVLAAFRARLEANPWMTAETRARAVEKLDAVSVKVGYPDEWKSYEAVALGDSFAATLDSAAEVEIRRQYAEAGKPVDRTEWHAPAQLVNAFYNPLANEIVFPAGILQPPFFDAAADPASNYGAIGYVIGHEITHGFDLSGSQFGPTGNLENWWTDVDRERFLALNAELAAQYAAIEVAPGLFVNGQITVGENAADLGGIQVAYDALQRRLAEEVGTTPAAHPVLDPEAEAGATPTAESVVVEPPFTPEQRFFVAAATVWRTKVRPAYLELQVRSDVHAPGEVRAVQPLRNAAAFFAAFGIGPADPEWLAPGERIVIW</sequence>
<dbReference type="InterPro" id="IPR042089">
    <property type="entry name" value="Peptidase_M13_dom_2"/>
</dbReference>
<organism evidence="11">
    <name type="scientific">uncultured Thermomicrobiales bacterium</name>
    <dbReference type="NCBI Taxonomy" id="1645740"/>
    <lineage>
        <taxon>Bacteria</taxon>
        <taxon>Pseudomonadati</taxon>
        <taxon>Thermomicrobiota</taxon>
        <taxon>Thermomicrobia</taxon>
        <taxon>Thermomicrobiales</taxon>
        <taxon>environmental samples</taxon>
    </lineage>
</organism>
<dbReference type="InterPro" id="IPR008753">
    <property type="entry name" value="Peptidase_M13_N"/>
</dbReference>
<evidence type="ECO:0000313" key="11">
    <source>
        <dbReference type="EMBL" id="CAA9581077.1"/>
    </source>
</evidence>
<dbReference type="PANTHER" id="PTHR11733">
    <property type="entry name" value="ZINC METALLOPROTEASE FAMILY M13 NEPRILYSIN-RELATED"/>
    <property type="match status" value="1"/>
</dbReference>
<accession>A0A6J4VKN4</accession>
<evidence type="ECO:0000256" key="2">
    <source>
        <dbReference type="ARBA" id="ARBA00007357"/>
    </source>
</evidence>
<evidence type="ECO:0000256" key="8">
    <source>
        <dbReference type="SAM" id="SignalP"/>
    </source>
</evidence>
<comment type="cofactor">
    <cofactor evidence="1">
        <name>Zn(2+)</name>
        <dbReference type="ChEBI" id="CHEBI:29105"/>
    </cofactor>
</comment>
<evidence type="ECO:0000256" key="6">
    <source>
        <dbReference type="ARBA" id="ARBA00022833"/>
    </source>
</evidence>
<evidence type="ECO:0000259" key="9">
    <source>
        <dbReference type="Pfam" id="PF01431"/>
    </source>
</evidence>
<feature type="domain" description="Peptidase M13 C-terminal" evidence="9">
    <location>
        <begin position="481"/>
        <end position="702"/>
    </location>
</feature>
<feature type="signal peptide" evidence="8">
    <location>
        <begin position="1"/>
        <end position="32"/>
    </location>
</feature>
<proteinExistence type="inferred from homology"/>
<dbReference type="InterPro" id="IPR000718">
    <property type="entry name" value="Peptidase_M13"/>
</dbReference>
<dbReference type="Pfam" id="PF05649">
    <property type="entry name" value="Peptidase_M13_N"/>
    <property type="match status" value="1"/>
</dbReference>
<dbReference type="GO" id="GO:0016485">
    <property type="term" value="P:protein processing"/>
    <property type="evidence" value="ECO:0007669"/>
    <property type="project" value="TreeGrafter"/>
</dbReference>
<dbReference type="PANTHER" id="PTHR11733:SF167">
    <property type="entry name" value="FI17812P1-RELATED"/>
    <property type="match status" value="1"/>
</dbReference>
<evidence type="ECO:0000256" key="1">
    <source>
        <dbReference type="ARBA" id="ARBA00001947"/>
    </source>
</evidence>
<dbReference type="PRINTS" id="PR00786">
    <property type="entry name" value="NEPRILYSIN"/>
</dbReference>
<keyword evidence="7" id="KW-0482">Metalloprotease</keyword>
<dbReference type="EMBL" id="CADCWF010000344">
    <property type="protein sequence ID" value="CAA9581077.1"/>
    <property type="molecule type" value="Genomic_DNA"/>
</dbReference>
<evidence type="ECO:0000256" key="4">
    <source>
        <dbReference type="ARBA" id="ARBA00022723"/>
    </source>
</evidence>
<keyword evidence="4" id="KW-0479">Metal-binding</keyword>
<comment type="similarity">
    <text evidence="2">Belongs to the peptidase M13 family.</text>
</comment>
<dbReference type="AlphaFoldDB" id="A0A6J4VKN4"/>
<keyword evidence="6" id="KW-0862">Zinc</keyword>
<feature type="chain" id="PRO_5026979231" evidence="8">
    <location>
        <begin position="33"/>
        <end position="709"/>
    </location>
</feature>
<name>A0A6J4VKN4_9BACT</name>
<evidence type="ECO:0000256" key="7">
    <source>
        <dbReference type="ARBA" id="ARBA00023049"/>
    </source>
</evidence>
<dbReference type="PROSITE" id="PS51885">
    <property type="entry name" value="NEPRILYSIN"/>
    <property type="match status" value="1"/>
</dbReference>
<keyword evidence="5 11" id="KW-0378">Hydrolase</keyword>
<dbReference type="InterPro" id="IPR018497">
    <property type="entry name" value="Peptidase_M13_C"/>
</dbReference>
<reference evidence="11" key="1">
    <citation type="submission" date="2020-02" db="EMBL/GenBank/DDBJ databases">
        <authorList>
            <person name="Meier V. D."/>
        </authorList>
    </citation>
    <scope>NUCLEOTIDE SEQUENCE</scope>
    <source>
        <strain evidence="11">AVDCRST_MAG59</strain>
    </source>
</reference>
<dbReference type="GO" id="GO:0046872">
    <property type="term" value="F:metal ion binding"/>
    <property type="evidence" value="ECO:0007669"/>
    <property type="project" value="UniProtKB-KW"/>
</dbReference>
<evidence type="ECO:0000256" key="3">
    <source>
        <dbReference type="ARBA" id="ARBA00022670"/>
    </source>
</evidence>
<evidence type="ECO:0000259" key="10">
    <source>
        <dbReference type="Pfam" id="PF05649"/>
    </source>
</evidence>
<dbReference type="EC" id="3.4.24.71" evidence="11"/>
<dbReference type="Gene3D" id="3.40.390.10">
    <property type="entry name" value="Collagenase (Catalytic Domain)"/>
    <property type="match status" value="1"/>
</dbReference>
<dbReference type="GO" id="GO:0005886">
    <property type="term" value="C:plasma membrane"/>
    <property type="evidence" value="ECO:0007669"/>
    <property type="project" value="TreeGrafter"/>
</dbReference>
<dbReference type="Pfam" id="PF01431">
    <property type="entry name" value="Peptidase_M13"/>
    <property type="match status" value="1"/>
</dbReference>
<keyword evidence="8" id="KW-0732">Signal</keyword>
<feature type="domain" description="Peptidase M13 N-terminal" evidence="10">
    <location>
        <begin position="54"/>
        <end position="430"/>
    </location>
</feature>
<dbReference type="GO" id="GO:0004222">
    <property type="term" value="F:metalloendopeptidase activity"/>
    <property type="evidence" value="ECO:0007669"/>
    <property type="project" value="UniProtKB-EC"/>
</dbReference>
<protein>
    <submittedName>
        <fullName evidence="11">Endothelin-converting enzyme 1</fullName>
        <ecNumber evidence="11">3.4.24.71</ecNumber>
    </submittedName>
</protein>